<comment type="caution">
    <text evidence="5">The sequence shown here is derived from an EMBL/GenBank/DDBJ whole genome shotgun (WGS) entry which is preliminary data.</text>
</comment>
<dbReference type="NCBIfam" id="TIGR00350">
    <property type="entry name" value="lytR_cpsA_psr"/>
    <property type="match status" value="1"/>
</dbReference>
<proteinExistence type="inferred from homology"/>
<protein>
    <submittedName>
        <fullName evidence="5">LCP family protein</fullName>
    </submittedName>
</protein>
<dbReference type="Proteomes" id="UP000824241">
    <property type="component" value="Unassembled WGS sequence"/>
</dbReference>
<dbReference type="EMBL" id="DVHA01000242">
    <property type="protein sequence ID" value="HIR61403.1"/>
    <property type="molecule type" value="Genomic_DNA"/>
</dbReference>
<accession>A0A9D1J5D2</accession>
<dbReference type="PANTHER" id="PTHR33392">
    <property type="entry name" value="POLYISOPRENYL-TEICHOIC ACID--PEPTIDOGLYCAN TEICHOIC ACID TRANSFERASE TAGU"/>
    <property type="match status" value="1"/>
</dbReference>
<reference evidence="5" key="1">
    <citation type="submission" date="2020-10" db="EMBL/GenBank/DDBJ databases">
        <authorList>
            <person name="Gilroy R."/>
        </authorList>
    </citation>
    <scope>NUCLEOTIDE SEQUENCE</scope>
    <source>
        <strain evidence="5">CHK189-12415</strain>
    </source>
</reference>
<feature type="region of interest" description="Disordered" evidence="2">
    <location>
        <begin position="1"/>
        <end position="60"/>
    </location>
</feature>
<evidence type="ECO:0000313" key="5">
    <source>
        <dbReference type="EMBL" id="HIR61403.1"/>
    </source>
</evidence>
<dbReference type="Pfam" id="PF03816">
    <property type="entry name" value="LytR_cpsA_psr"/>
    <property type="match status" value="1"/>
</dbReference>
<name>A0A9D1J5D2_9FIRM</name>
<keyword evidence="3" id="KW-0812">Transmembrane</keyword>
<keyword evidence="3" id="KW-0472">Membrane</keyword>
<dbReference type="InterPro" id="IPR004474">
    <property type="entry name" value="LytR_CpsA_psr"/>
</dbReference>
<evidence type="ECO:0000259" key="4">
    <source>
        <dbReference type="Pfam" id="PF03816"/>
    </source>
</evidence>
<feature type="region of interest" description="Disordered" evidence="2">
    <location>
        <begin position="104"/>
        <end position="139"/>
    </location>
</feature>
<gene>
    <name evidence="5" type="ORF">IAB37_07525</name>
</gene>
<dbReference type="Gene3D" id="3.40.630.190">
    <property type="entry name" value="LCP protein"/>
    <property type="match status" value="1"/>
</dbReference>
<reference evidence="5" key="2">
    <citation type="journal article" date="2021" name="PeerJ">
        <title>Extensive microbial diversity within the chicken gut microbiome revealed by metagenomics and culture.</title>
        <authorList>
            <person name="Gilroy R."/>
            <person name="Ravi A."/>
            <person name="Getino M."/>
            <person name="Pursley I."/>
            <person name="Horton D.L."/>
            <person name="Alikhan N.F."/>
            <person name="Baker D."/>
            <person name="Gharbi K."/>
            <person name="Hall N."/>
            <person name="Watson M."/>
            <person name="Adriaenssens E.M."/>
            <person name="Foster-Nyarko E."/>
            <person name="Jarju S."/>
            <person name="Secka A."/>
            <person name="Antonio M."/>
            <person name="Oren A."/>
            <person name="Chaudhuri R.R."/>
            <person name="La Ragione R."/>
            <person name="Hildebrand F."/>
            <person name="Pallen M.J."/>
        </authorList>
    </citation>
    <scope>NUCLEOTIDE SEQUENCE</scope>
    <source>
        <strain evidence="5">CHK189-12415</strain>
    </source>
</reference>
<feature type="compositionally biased region" description="Basic and acidic residues" evidence="2">
    <location>
        <begin position="1"/>
        <end position="10"/>
    </location>
</feature>
<evidence type="ECO:0000256" key="2">
    <source>
        <dbReference type="SAM" id="MobiDB-lite"/>
    </source>
</evidence>
<feature type="domain" description="Cell envelope-related transcriptional attenuator" evidence="4">
    <location>
        <begin position="213"/>
        <end position="369"/>
    </location>
</feature>
<comment type="similarity">
    <text evidence="1">Belongs to the LytR/CpsA/Psr (LCP) family.</text>
</comment>
<dbReference type="AlphaFoldDB" id="A0A9D1J5D2"/>
<keyword evidence="3" id="KW-1133">Transmembrane helix</keyword>
<sequence length="467" mass="51506">MKRNDRRQDDSWQDYPEGQEDFSVHYEDDFGEPQDTYDDGYDDGYGDSGGYSDTAYDGGYAASYSEGYDDSYNDGYDDGYSDYDGGYGYDDGYGGYDSYDGGGYDDGAYYDESPEPEPSPKKRRREKKAREGKPAKPKKKFRPLGCLWSILWKLLILAVVAVVGFTGFLFVRLEPVDFPSGTELGANTSISQSGIHNIALFGVDARDYSTNARSDAIMILSVNTGTGSLKLSTLMRDTLVSVPGYGDMKLTEAYAYGGPELAVQTINQNFGLDITEYATVTFAGMAEIIDAAGGVEVEITEEERVSANGSIWEQWDACGMEEDYIESAGRQVLSGTQAVAYARIRHVGNADYQRTSRQRIVLTALIDQLLTHPYKIPQTLMAAEDAVETSLDQADLLQLMPVVLHGIEVDTARFPLNADIISDAYYVGNAACIYADMDSTRSALYDFIYNDINPTTDSDRRSNGEDV</sequence>
<feature type="compositionally biased region" description="Low complexity" evidence="2">
    <location>
        <begin position="50"/>
        <end position="60"/>
    </location>
</feature>
<dbReference type="PANTHER" id="PTHR33392:SF6">
    <property type="entry name" value="POLYISOPRENYL-TEICHOIC ACID--PEPTIDOGLYCAN TEICHOIC ACID TRANSFERASE TAGU"/>
    <property type="match status" value="1"/>
</dbReference>
<feature type="compositionally biased region" description="Acidic residues" evidence="2">
    <location>
        <begin position="29"/>
        <end position="45"/>
    </location>
</feature>
<feature type="transmembrane region" description="Helical" evidence="3">
    <location>
        <begin position="146"/>
        <end position="171"/>
    </location>
</feature>
<evidence type="ECO:0000256" key="1">
    <source>
        <dbReference type="ARBA" id="ARBA00006068"/>
    </source>
</evidence>
<dbReference type="InterPro" id="IPR050922">
    <property type="entry name" value="LytR/CpsA/Psr_CW_biosynth"/>
</dbReference>
<evidence type="ECO:0000256" key="3">
    <source>
        <dbReference type="SAM" id="Phobius"/>
    </source>
</evidence>
<evidence type="ECO:0000313" key="6">
    <source>
        <dbReference type="Proteomes" id="UP000824241"/>
    </source>
</evidence>
<organism evidence="5 6">
    <name type="scientific">Candidatus Faecivivens stercoravium</name>
    <dbReference type="NCBI Taxonomy" id="2840803"/>
    <lineage>
        <taxon>Bacteria</taxon>
        <taxon>Bacillati</taxon>
        <taxon>Bacillota</taxon>
        <taxon>Clostridia</taxon>
        <taxon>Eubacteriales</taxon>
        <taxon>Oscillospiraceae</taxon>
        <taxon>Oscillospiraceae incertae sedis</taxon>
        <taxon>Candidatus Faecivivens</taxon>
    </lineage>
</organism>